<dbReference type="RefSeq" id="WP_002693914.1">
    <property type="nucleotide sequence ID" value="NZ_AAWS01000003.1"/>
</dbReference>
<organism evidence="1 2">
    <name type="scientific">Microscilla marina ATCC 23134</name>
    <dbReference type="NCBI Taxonomy" id="313606"/>
    <lineage>
        <taxon>Bacteria</taxon>
        <taxon>Pseudomonadati</taxon>
        <taxon>Bacteroidota</taxon>
        <taxon>Cytophagia</taxon>
        <taxon>Cytophagales</taxon>
        <taxon>Microscillaceae</taxon>
        <taxon>Microscilla</taxon>
    </lineage>
</organism>
<gene>
    <name evidence="1" type="ORF">M23134_04172</name>
</gene>
<accession>A1ZE31</accession>
<keyword evidence="2" id="KW-1185">Reference proteome</keyword>
<evidence type="ECO:0000313" key="1">
    <source>
        <dbReference type="EMBL" id="EAY31339.1"/>
    </source>
</evidence>
<protein>
    <submittedName>
        <fullName evidence="1">Uncharacterized protein</fullName>
    </submittedName>
</protein>
<name>A1ZE31_MICM2</name>
<dbReference type="AlphaFoldDB" id="A1ZE31"/>
<dbReference type="EMBL" id="AAWS01000003">
    <property type="protein sequence ID" value="EAY31339.1"/>
    <property type="molecule type" value="Genomic_DNA"/>
</dbReference>
<sequence>MNQENRKKNFISQLIKMENASLAGKTRSYNEEVAKETTNEISQEWYDVLGGQLDNNDL</sequence>
<comment type="caution">
    <text evidence="1">The sequence shown here is derived from an EMBL/GenBank/DDBJ whole genome shotgun (WGS) entry which is preliminary data.</text>
</comment>
<evidence type="ECO:0000313" key="2">
    <source>
        <dbReference type="Proteomes" id="UP000004095"/>
    </source>
</evidence>
<reference evidence="1 2" key="1">
    <citation type="submission" date="2007-01" db="EMBL/GenBank/DDBJ databases">
        <authorList>
            <person name="Haygood M."/>
            <person name="Podell S."/>
            <person name="Anderson C."/>
            <person name="Hopkinson B."/>
            <person name="Roe K."/>
            <person name="Barbeau K."/>
            <person name="Gaasterland T."/>
            <person name="Ferriera S."/>
            <person name="Johnson J."/>
            <person name="Kravitz S."/>
            <person name="Beeson K."/>
            <person name="Sutton G."/>
            <person name="Rogers Y.-H."/>
            <person name="Friedman R."/>
            <person name="Frazier M."/>
            <person name="Venter J.C."/>
        </authorList>
    </citation>
    <scope>NUCLEOTIDE SEQUENCE [LARGE SCALE GENOMIC DNA]</scope>
    <source>
        <strain evidence="1 2">ATCC 23134</strain>
    </source>
</reference>
<dbReference type="Proteomes" id="UP000004095">
    <property type="component" value="Unassembled WGS sequence"/>
</dbReference>
<proteinExistence type="predicted"/>